<name>A0A0F4ZHK1_9PEZI</name>
<organism evidence="4 5">
    <name type="scientific">Thielaviopsis punctulata</name>
    <dbReference type="NCBI Taxonomy" id="72032"/>
    <lineage>
        <taxon>Eukaryota</taxon>
        <taxon>Fungi</taxon>
        <taxon>Dikarya</taxon>
        <taxon>Ascomycota</taxon>
        <taxon>Pezizomycotina</taxon>
        <taxon>Sordariomycetes</taxon>
        <taxon>Hypocreomycetidae</taxon>
        <taxon>Microascales</taxon>
        <taxon>Ceratocystidaceae</taxon>
        <taxon>Thielaviopsis</taxon>
    </lineage>
</organism>
<dbReference type="GO" id="GO:0006506">
    <property type="term" value="P:GPI anchor biosynthetic process"/>
    <property type="evidence" value="ECO:0007669"/>
    <property type="project" value="UniProtKB-UniPathway"/>
</dbReference>
<feature type="chain" id="PRO_5002482512" description="N-acetylglucosaminylphosphatidylinositol deacetylase" evidence="3">
    <location>
        <begin position="29"/>
        <end position="296"/>
    </location>
</feature>
<comment type="similarity">
    <text evidence="1">Belongs to the PIGL family.</text>
</comment>
<dbReference type="EC" id="3.5.1.89" evidence="2"/>
<evidence type="ECO:0000256" key="1">
    <source>
        <dbReference type="ARBA" id="ARBA00006066"/>
    </source>
</evidence>
<protein>
    <recommendedName>
        <fullName evidence="2">N-acetylglucosaminylphosphatidylinositol deacetylase</fullName>
        <ecNumber evidence="2">3.5.1.89</ecNumber>
    </recommendedName>
</protein>
<dbReference type="GO" id="GO:0005783">
    <property type="term" value="C:endoplasmic reticulum"/>
    <property type="evidence" value="ECO:0007669"/>
    <property type="project" value="TreeGrafter"/>
</dbReference>
<dbReference type="PANTHER" id="PTHR12993">
    <property type="entry name" value="N-ACETYLGLUCOSAMINYL-PHOSPHATIDYLINOSITOL DE-N-ACETYLASE-RELATED"/>
    <property type="match status" value="1"/>
</dbReference>
<dbReference type="InterPro" id="IPR003737">
    <property type="entry name" value="GlcNAc_PI_deacetylase-related"/>
</dbReference>
<dbReference type="Proteomes" id="UP000033483">
    <property type="component" value="Unassembled WGS sequence"/>
</dbReference>
<accession>A0A0F4ZHK1</accession>
<dbReference type="EMBL" id="LAEV01000779">
    <property type="protein sequence ID" value="KKA29596.1"/>
    <property type="molecule type" value="Genomic_DNA"/>
</dbReference>
<comment type="caution">
    <text evidence="4">The sequence shown here is derived from an EMBL/GenBank/DDBJ whole genome shotgun (WGS) entry which is preliminary data.</text>
</comment>
<keyword evidence="5" id="KW-1185">Reference proteome</keyword>
<dbReference type="InterPro" id="IPR024078">
    <property type="entry name" value="LmbE-like_dom_sf"/>
</dbReference>
<proteinExistence type="inferred from homology"/>
<dbReference type="PANTHER" id="PTHR12993:SF11">
    <property type="entry name" value="N-ACETYLGLUCOSAMINYL-PHOSPHATIDYLINOSITOL DE-N-ACETYLASE"/>
    <property type="match status" value="1"/>
</dbReference>
<dbReference type="GO" id="GO:0000225">
    <property type="term" value="F:N-acetylglucosaminylphosphatidylinositol deacetylase activity"/>
    <property type="evidence" value="ECO:0007669"/>
    <property type="project" value="UniProtKB-EC"/>
</dbReference>
<evidence type="ECO:0000256" key="2">
    <source>
        <dbReference type="ARBA" id="ARBA00012176"/>
    </source>
</evidence>
<evidence type="ECO:0000313" key="5">
    <source>
        <dbReference type="Proteomes" id="UP000033483"/>
    </source>
</evidence>
<evidence type="ECO:0000313" key="4">
    <source>
        <dbReference type="EMBL" id="KKA29596.1"/>
    </source>
</evidence>
<dbReference type="Pfam" id="PF02585">
    <property type="entry name" value="PIG-L"/>
    <property type="match status" value="1"/>
</dbReference>
<dbReference type="AlphaFoldDB" id="A0A0F4ZHK1"/>
<dbReference type="SUPFAM" id="SSF102588">
    <property type="entry name" value="LmbE-like"/>
    <property type="match status" value="1"/>
</dbReference>
<reference evidence="4 5" key="1">
    <citation type="submission" date="2015-03" db="EMBL/GenBank/DDBJ databases">
        <authorList>
            <person name="Radwan O."/>
            <person name="Al-Naeli F.A."/>
            <person name="Rendon G.A."/>
            <person name="Fields C."/>
        </authorList>
    </citation>
    <scope>NUCLEOTIDE SEQUENCE [LARGE SCALE GENOMIC DNA]</scope>
    <source>
        <strain evidence="4">CR-DP1</strain>
    </source>
</reference>
<dbReference type="GO" id="GO:0016020">
    <property type="term" value="C:membrane"/>
    <property type="evidence" value="ECO:0007669"/>
    <property type="project" value="GOC"/>
</dbReference>
<gene>
    <name evidence="4" type="ORF">TD95_005282</name>
</gene>
<sequence>MLTPLALLFSALLALLPALYSGLATTHAQTSLATLRNKRICLLIAHPDDEAMFFAPTVLALARRDAGNHVRIVCLSSGDADGLGETRKRELGKSAVVLGLRAEEDVQVIESVDFPDSMTTTWDPLKISLLLSHLFISAAAADPAIDVLITFDQHGISAHPNHISLYHGAQAFLRSLTGQPPVALYTLTTVGMLRKYAGFSDAFTALAARRLDSTATATGDGDMPRSLLYISPFSGADGDAPSVARARNAMTQAHVSQMRWFRWGWITLSRYMYLNELVLANPGYSPGSSSVPSDTK</sequence>
<dbReference type="Gene3D" id="3.40.50.10320">
    <property type="entry name" value="LmbE-like"/>
    <property type="match status" value="1"/>
</dbReference>
<dbReference type="UniPathway" id="UPA00196"/>
<evidence type="ECO:0000256" key="3">
    <source>
        <dbReference type="SAM" id="SignalP"/>
    </source>
</evidence>
<feature type="signal peptide" evidence="3">
    <location>
        <begin position="1"/>
        <end position="28"/>
    </location>
</feature>
<dbReference type="OrthoDB" id="440160at2759"/>
<keyword evidence="3" id="KW-0732">Signal</keyword>